<dbReference type="FunCoup" id="C1E8U0">
    <property type="interactions" value="1749"/>
</dbReference>
<evidence type="ECO:0000313" key="7">
    <source>
        <dbReference type="EMBL" id="ACO64567.1"/>
    </source>
</evidence>
<dbReference type="Proteomes" id="UP000002009">
    <property type="component" value="Chromosome 6"/>
</dbReference>
<proteinExistence type="inferred from homology"/>
<dbReference type="EMBL" id="CP001327">
    <property type="protein sequence ID" value="ACO64567.1"/>
    <property type="molecule type" value="Genomic_DNA"/>
</dbReference>
<comment type="similarity">
    <text evidence="5">Belongs to the TRAFAC class TrmE-Era-EngA-EngB-Septin-like GTPase superfamily. Era GTPase family.</text>
</comment>
<dbReference type="Pfam" id="PF07650">
    <property type="entry name" value="KH_2"/>
    <property type="match status" value="1"/>
</dbReference>
<dbReference type="PROSITE" id="PS50823">
    <property type="entry name" value="KH_TYPE_2"/>
    <property type="match status" value="1"/>
</dbReference>
<dbReference type="RefSeq" id="XP_002503309.1">
    <property type="nucleotide sequence ID" value="XM_002503263.1"/>
</dbReference>
<dbReference type="GeneID" id="8244245"/>
<dbReference type="GO" id="GO:0000028">
    <property type="term" value="P:ribosomal small subunit assembly"/>
    <property type="evidence" value="ECO:0007669"/>
    <property type="project" value="TreeGrafter"/>
</dbReference>
<dbReference type="PRINTS" id="PR00326">
    <property type="entry name" value="GTP1OBG"/>
</dbReference>
<keyword evidence="2 4" id="KW-0694">RNA-binding</keyword>
<name>C1E8U0_MICCC</name>
<feature type="domain" description="KH type-2" evidence="6">
    <location>
        <begin position="271"/>
        <end position="348"/>
    </location>
</feature>
<evidence type="ECO:0000256" key="4">
    <source>
        <dbReference type="PROSITE-ProRule" id="PRU00118"/>
    </source>
</evidence>
<dbReference type="Gene3D" id="3.30.300.20">
    <property type="match status" value="1"/>
</dbReference>
<dbReference type="HAMAP" id="MF_00367">
    <property type="entry name" value="GTPase_Era"/>
    <property type="match status" value="1"/>
</dbReference>
<dbReference type="STRING" id="296587.C1E8U0"/>
<evidence type="ECO:0000256" key="5">
    <source>
        <dbReference type="RuleBase" id="RU003761"/>
    </source>
</evidence>
<dbReference type="GO" id="GO:0005525">
    <property type="term" value="F:GTP binding"/>
    <property type="evidence" value="ECO:0007669"/>
    <property type="project" value="UniProtKB-KW"/>
</dbReference>
<dbReference type="InterPro" id="IPR027417">
    <property type="entry name" value="P-loop_NTPase"/>
</dbReference>
<sequence length="365" mass="40295">MAREKAREEVESEAWVKERARLENLANSSRLTHHAVALDPDATVPERDQRCVRVGVVGVPNAGKSQLVNTLVGAQICAVSAKTNTTRVETLGAVTRGDAQAVLLDLPGVVGPEHYRNPTHATKVSSAWAAAAQCDLLLFIVDANRQARRPDPRVVDLLASARANLERLKYTEVTGLSMPPAVLALNKVDLFRGAEDREALKRVARALAAVHPFEDIFPISAAKGRGTDALLSHLLLRAPLRPWDLPPSAVTDKSMVDQAIEVVRESVYRRLHQELPYSIVPVHDSWTNFDDGSYRIEQTLVVDSVPMKQIVVGTRGSVIGQIGIRARTVLEKMFSRRVHLVLNVKVRKKNNSLRGKARTTEFELY</sequence>
<dbReference type="eggNOG" id="KOG1423">
    <property type="taxonomic scope" value="Eukaryota"/>
</dbReference>
<dbReference type="InterPro" id="IPR004044">
    <property type="entry name" value="KH_dom_type_2"/>
</dbReference>
<dbReference type="InterPro" id="IPR030388">
    <property type="entry name" value="G_ERA_dom"/>
</dbReference>
<dbReference type="OMA" id="YVIDHRL"/>
<evidence type="ECO:0000256" key="2">
    <source>
        <dbReference type="ARBA" id="ARBA00022884"/>
    </source>
</evidence>
<dbReference type="GO" id="GO:0019843">
    <property type="term" value="F:rRNA binding"/>
    <property type="evidence" value="ECO:0007669"/>
    <property type="project" value="TreeGrafter"/>
</dbReference>
<dbReference type="PANTHER" id="PTHR42698">
    <property type="entry name" value="GTPASE ERA"/>
    <property type="match status" value="1"/>
</dbReference>
<dbReference type="CDD" id="cd22534">
    <property type="entry name" value="KH-II_Era"/>
    <property type="match status" value="1"/>
</dbReference>
<dbReference type="NCBIfam" id="TIGR00436">
    <property type="entry name" value="era"/>
    <property type="match status" value="1"/>
</dbReference>
<keyword evidence="8" id="KW-1185">Reference proteome</keyword>
<dbReference type="InterPro" id="IPR005662">
    <property type="entry name" value="GTPase_Era-like"/>
</dbReference>
<dbReference type="CDD" id="cd04163">
    <property type="entry name" value="Era"/>
    <property type="match status" value="1"/>
</dbReference>
<keyword evidence="1 5" id="KW-0547">Nucleotide-binding</keyword>
<dbReference type="SUPFAM" id="SSF52540">
    <property type="entry name" value="P-loop containing nucleoside triphosphate hydrolases"/>
    <property type="match status" value="1"/>
</dbReference>
<dbReference type="KEGG" id="mis:MICPUN_82637"/>
<organism evidence="7 8">
    <name type="scientific">Micromonas commoda (strain RCC299 / NOUM17 / CCMP2709)</name>
    <name type="common">Picoplanktonic green alga</name>
    <dbReference type="NCBI Taxonomy" id="296587"/>
    <lineage>
        <taxon>Eukaryota</taxon>
        <taxon>Viridiplantae</taxon>
        <taxon>Chlorophyta</taxon>
        <taxon>Mamiellophyceae</taxon>
        <taxon>Mamiellales</taxon>
        <taxon>Mamiellaceae</taxon>
        <taxon>Micromonas</taxon>
    </lineage>
</organism>
<evidence type="ECO:0000256" key="1">
    <source>
        <dbReference type="ARBA" id="ARBA00022741"/>
    </source>
</evidence>
<dbReference type="Gene3D" id="3.40.50.300">
    <property type="entry name" value="P-loop containing nucleotide triphosphate hydrolases"/>
    <property type="match status" value="1"/>
</dbReference>
<dbReference type="GO" id="GO:0043024">
    <property type="term" value="F:ribosomal small subunit binding"/>
    <property type="evidence" value="ECO:0007669"/>
    <property type="project" value="TreeGrafter"/>
</dbReference>
<dbReference type="OrthoDB" id="8954335at2759"/>
<evidence type="ECO:0000256" key="3">
    <source>
        <dbReference type="ARBA" id="ARBA00023134"/>
    </source>
</evidence>
<accession>C1E8U0</accession>
<dbReference type="InterPro" id="IPR015946">
    <property type="entry name" value="KH_dom-like_a/b"/>
</dbReference>
<gene>
    <name evidence="7" type="ORF">MICPUN_82637</name>
</gene>
<keyword evidence="3 5" id="KW-0342">GTP-binding</keyword>
<protein>
    <recommendedName>
        <fullName evidence="6">KH type-2 domain-containing protein</fullName>
    </recommendedName>
</protein>
<evidence type="ECO:0000313" key="8">
    <source>
        <dbReference type="Proteomes" id="UP000002009"/>
    </source>
</evidence>
<dbReference type="PANTHER" id="PTHR42698:SF1">
    <property type="entry name" value="GTPASE ERA, MITOCHONDRIAL"/>
    <property type="match status" value="1"/>
</dbReference>
<reference evidence="7 8" key="1">
    <citation type="journal article" date="2009" name="Science">
        <title>Green evolution and dynamic adaptations revealed by genomes of the marine picoeukaryotes Micromonas.</title>
        <authorList>
            <person name="Worden A.Z."/>
            <person name="Lee J.H."/>
            <person name="Mock T."/>
            <person name="Rouze P."/>
            <person name="Simmons M.P."/>
            <person name="Aerts A.L."/>
            <person name="Allen A.E."/>
            <person name="Cuvelier M.L."/>
            <person name="Derelle E."/>
            <person name="Everett M.V."/>
            <person name="Foulon E."/>
            <person name="Grimwood J."/>
            <person name="Gundlach H."/>
            <person name="Henrissat B."/>
            <person name="Napoli C."/>
            <person name="McDonald S.M."/>
            <person name="Parker M.S."/>
            <person name="Rombauts S."/>
            <person name="Salamov A."/>
            <person name="Von Dassow P."/>
            <person name="Badger J.H."/>
            <person name="Coutinho P.M."/>
            <person name="Demir E."/>
            <person name="Dubchak I."/>
            <person name="Gentemann C."/>
            <person name="Eikrem W."/>
            <person name="Gready J.E."/>
            <person name="John U."/>
            <person name="Lanier W."/>
            <person name="Lindquist E.A."/>
            <person name="Lucas S."/>
            <person name="Mayer K.F."/>
            <person name="Moreau H."/>
            <person name="Not F."/>
            <person name="Otillar R."/>
            <person name="Panaud O."/>
            <person name="Pangilinan J."/>
            <person name="Paulsen I."/>
            <person name="Piegu B."/>
            <person name="Poliakov A."/>
            <person name="Robbens S."/>
            <person name="Schmutz J."/>
            <person name="Toulza E."/>
            <person name="Wyss T."/>
            <person name="Zelensky A."/>
            <person name="Zhou K."/>
            <person name="Armbrust E.V."/>
            <person name="Bhattacharya D."/>
            <person name="Goodenough U.W."/>
            <person name="Van de Peer Y."/>
            <person name="Grigoriev I.V."/>
        </authorList>
    </citation>
    <scope>NUCLEOTIDE SEQUENCE [LARGE SCALE GENOMIC DNA]</scope>
    <source>
        <strain evidence="8">RCC299 / NOUM17</strain>
    </source>
</reference>
<dbReference type="InParanoid" id="C1E8U0"/>
<dbReference type="AlphaFoldDB" id="C1E8U0"/>
<dbReference type="Pfam" id="PF01926">
    <property type="entry name" value="MMR_HSR1"/>
    <property type="match status" value="1"/>
</dbReference>
<evidence type="ECO:0000259" key="6">
    <source>
        <dbReference type="PROSITE" id="PS50823"/>
    </source>
</evidence>
<dbReference type="InterPro" id="IPR006073">
    <property type="entry name" value="GTP-bd"/>
</dbReference>